<accession>A0AAE3JHV0</accession>
<evidence type="ECO:0000256" key="1">
    <source>
        <dbReference type="SAM" id="SignalP"/>
    </source>
</evidence>
<protein>
    <submittedName>
        <fullName evidence="3">CIA30 family protein</fullName>
    </submittedName>
</protein>
<feature type="domain" description="NADH:ubiquinone oxidoreductase intermediate-associated protein 30" evidence="2">
    <location>
        <begin position="24"/>
        <end position="174"/>
    </location>
</feature>
<feature type="signal peptide" evidence="1">
    <location>
        <begin position="1"/>
        <end position="18"/>
    </location>
</feature>
<keyword evidence="4" id="KW-1185">Reference proteome</keyword>
<organism evidence="3 4">
    <name type="scientific">Teretinema zuelzerae</name>
    <dbReference type="NCBI Taxonomy" id="156"/>
    <lineage>
        <taxon>Bacteria</taxon>
        <taxon>Pseudomonadati</taxon>
        <taxon>Spirochaetota</taxon>
        <taxon>Spirochaetia</taxon>
        <taxon>Spirochaetales</taxon>
        <taxon>Treponemataceae</taxon>
        <taxon>Teretinema</taxon>
    </lineage>
</organism>
<dbReference type="Pfam" id="PF08547">
    <property type="entry name" value="CIA30"/>
    <property type="match status" value="1"/>
</dbReference>
<feature type="chain" id="PRO_5041962626" evidence="1">
    <location>
        <begin position="19"/>
        <end position="182"/>
    </location>
</feature>
<evidence type="ECO:0000313" key="3">
    <source>
        <dbReference type="EMBL" id="MCD1653411.1"/>
    </source>
</evidence>
<comment type="caution">
    <text evidence="3">The sequence shown here is derived from an EMBL/GenBank/DDBJ whole genome shotgun (WGS) entry which is preliminary data.</text>
</comment>
<name>A0AAE3JHV0_9SPIR</name>
<dbReference type="AlphaFoldDB" id="A0AAE3JHV0"/>
<dbReference type="EMBL" id="JAINWA010000001">
    <property type="protein sequence ID" value="MCD1653411.1"/>
    <property type="molecule type" value="Genomic_DNA"/>
</dbReference>
<dbReference type="InterPro" id="IPR008979">
    <property type="entry name" value="Galactose-bd-like_sf"/>
</dbReference>
<reference evidence="3" key="1">
    <citation type="submission" date="2021-08" db="EMBL/GenBank/DDBJ databases">
        <title>Comparative analyses of Brucepasteria parasyntrophica and Teretinema zuelzerae.</title>
        <authorList>
            <person name="Song Y."/>
            <person name="Brune A."/>
        </authorList>
    </citation>
    <scope>NUCLEOTIDE SEQUENCE</scope>
    <source>
        <strain evidence="3">DSM 1903</strain>
    </source>
</reference>
<gene>
    <name evidence="3" type="ORF">K7J14_01695</name>
</gene>
<dbReference type="RefSeq" id="WP_230752371.1">
    <property type="nucleotide sequence ID" value="NZ_JAINWA010000001.1"/>
</dbReference>
<evidence type="ECO:0000313" key="4">
    <source>
        <dbReference type="Proteomes" id="UP001198163"/>
    </source>
</evidence>
<dbReference type="Proteomes" id="UP001198163">
    <property type="component" value="Unassembled WGS sequence"/>
</dbReference>
<sequence length="182" mass="19955">MKKIMGVLILGCVLGALGAQEFKNFENWKTFSDEADGGDSKIATESSFIKLNGKEVLTVRATGKVTTKFQYGFAGMNAEPDPKTAEVLKSGTGVSFWTKGDGKTYRVRVETSNITDYDYYGFVFTAAKGKDIEIKVPYKSLKQEGWGGKKPFDPTKITKISFQTVGQPLESFELILSGLAAY</sequence>
<keyword evidence="1" id="KW-0732">Signal</keyword>
<evidence type="ECO:0000259" key="2">
    <source>
        <dbReference type="Pfam" id="PF08547"/>
    </source>
</evidence>
<dbReference type="InterPro" id="IPR013857">
    <property type="entry name" value="NADH-UbQ_OxRdtase-assoc_prot30"/>
</dbReference>
<proteinExistence type="predicted"/>
<dbReference type="SUPFAM" id="SSF49785">
    <property type="entry name" value="Galactose-binding domain-like"/>
    <property type="match status" value="1"/>
</dbReference>